<gene>
    <name evidence="3" type="ORF">ESZ00_19625</name>
</gene>
<dbReference type="InterPro" id="IPR002201">
    <property type="entry name" value="Glyco_trans_9"/>
</dbReference>
<evidence type="ECO:0000256" key="2">
    <source>
        <dbReference type="ARBA" id="ARBA00022679"/>
    </source>
</evidence>
<organism evidence="3 4">
    <name type="scientific">Silvibacterium dinghuense</name>
    <dbReference type="NCBI Taxonomy" id="1560006"/>
    <lineage>
        <taxon>Bacteria</taxon>
        <taxon>Pseudomonadati</taxon>
        <taxon>Acidobacteriota</taxon>
        <taxon>Terriglobia</taxon>
        <taxon>Terriglobales</taxon>
        <taxon>Acidobacteriaceae</taxon>
        <taxon>Silvibacterium</taxon>
    </lineage>
</organism>
<comment type="caution">
    <text evidence="3">The sequence shown here is derived from an EMBL/GenBank/DDBJ whole genome shotgun (WGS) entry which is preliminary data.</text>
</comment>
<proteinExistence type="predicted"/>
<dbReference type="Pfam" id="PF01075">
    <property type="entry name" value="Glyco_transf_9"/>
    <property type="match status" value="1"/>
</dbReference>
<dbReference type="GO" id="GO:0005829">
    <property type="term" value="C:cytosol"/>
    <property type="evidence" value="ECO:0007669"/>
    <property type="project" value="TreeGrafter"/>
</dbReference>
<dbReference type="OrthoDB" id="9768048at2"/>
<name>A0A4V1NUQ9_9BACT</name>
<protein>
    <submittedName>
        <fullName evidence="3">Glycosyltransferase family 9 protein</fullName>
    </submittedName>
</protein>
<dbReference type="PANTHER" id="PTHR30160">
    <property type="entry name" value="TETRAACYLDISACCHARIDE 4'-KINASE-RELATED"/>
    <property type="match status" value="1"/>
</dbReference>
<evidence type="ECO:0000313" key="3">
    <source>
        <dbReference type="EMBL" id="RXS93082.1"/>
    </source>
</evidence>
<dbReference type="GO" id="GO:0009244">
    <property type="term" value="P:lipopolysaccharide core region biosynthetic process"/>
    <property type="evidence" value="ECO:0007669"/>
    <property type="project" value="TreeGrafter"/>
</dbReference>
<keyword evidence="2 3" id="KW-0808">Transferase</keyword>
<dbReference type="EMBL" id="SDMK01000006">
    <property type="protein sequence ID" value="RXS93082.1"/>
    <property type="molecule type" value="Genomic_DNA"/>
</dbReference>
<keyword evidence="1" id="KW-0328">Glycosyltransferase</keyword>
<dbReference type="GO" id="GO:0008713">
    <property type="term" value="F:ADP-heptose-lipopolysaccharide heptosyltransferase activity"/>
    <property type="evidence" value="ECO:0007669"/>
    <property type="project" value="TreeGrafter"/>
</dbReference>
<dbReference type="Gene3D" id="3.40.50.2000">
    <property type="entry name" value="Glycogen Phosphorylase B"/>
    <property type="match status" value="2"/>
</dbReference>
<sequence>MSGIATRSVKRVLIYRLGSLGDTVVALPALRLVARTFAHAQKMMLTNLPVHAKAPAASAILGSSGLVDGYFSYPVGTRSPIKLLRLWWSIRRFRPDILIYLAKPRGEQAVLRDERFFRSCGVKTIVGLPLGDRAINLQYSSGLWESEAGRLARSIKDLGEIDLDAPESWDLGLSEAEERKASNVLSETEGRPLIACGPGTKMQAKDWGTENWCALMTVLSGKLDRHVLVLVGAKEDRDVSAKLAVAWGGMAVNLCGDLSPRETAAVLRRTELFLGPDSGPMHFAAGAGVPCVIAFAARTRPGIWFPQGNGHRVLYRQMDCAGCNLETCTEHERKCLTAISVEDMFHAAMEVLERRRSESGAACE</sequence>
<dbReference type="AlphaFoldDB" id="A0A4V1NUQ9"/>
<dbReference type="SUPFAM" id="SSF53756">
    <property type="entry name" value="UDP-Glycosyltransferase/glycogen phosphorylase"/>
    <property type="match status" value="1"/>
</dbReference>
<dbReference type="Proteomes" id="UP000290253">
    <property type="component" value="Unassembled WGS sequence"/>
</dbReference>
<dbReference type="InterPro" id="IPR051199">
    <property type="entry name" value="LPS_LOS_Heptosyltrfase"/>
</dbReference>
<reference evidence="3 4" key="1">
    <citation type="journal article" date="2016" name="Int. J. Syst. Evol. Microbiol.">
        <title>Acidipila dinghuensis sp. nov., an acidobacterium isolated from forest soil.</title>
        <authorList>
            <person name="Jiang Y.W."/>
            <person name="Wang J."/>
            <person name="Chen M.H."/>
            <person name="Lv Y.Y."/>
            <person name="Qiu L.H."/>
        </authorList>
    </citation>
    <scope>NUCLEOTIDE SEQUENCE [LARGE SCALE GENOMIC DNA]</scope>
    <source>
        <strain evidence="3 4">DHOF10</strain>
    </source>
</reference>
<evidence type="ECO:0000313" key="4">
    <source>
        <dbReference type="Proteomes" id="UP000290253"/>
    </source>
</evidence>
<keyword evidence="4" id="KW-1185">Reference proteome</keyword>
<dbReference type="CDD" id="cd03789">
    <property type="entry name" value="GT9_LPS_heptosyltransferase"/>
    <property type="match status" value="1"/>
</dbReference>
<evidence type="ECO:0000256" key="1">
    <source>
        <dbReference type="ARBA" id="ARBA00022676"/>
    </source>
</evidence>
<accession>A0A4V1NUQ9</accession>